<dbReference type="GO" id="GO:0006614">
    <property type="term" value="P:SRP-dependent cotranslational protein targeting to membrane"/>
    <property type="evidence" value="ECO:0007669"/>
    <property type="project" value="InterPro"/>
</dbReference>
<feature type="transmembrane region" description="Helical" evidence="10">
    <location>
        <begin position="29"/>
        <end position="46"/>
    </location>
</feature>
<feature type="transmembrane region" description="Helical" evidence="10">
    <location>
        <begin position="131"/>
        <end position="154"/>
    </location>
</feature>
<evidence type="ECO:0000256" key="9">
    <source>
        <dbReference type="ARBA" id="ARBA00030917"/>
    </source>
</evidence>
<feature type="transmembrane region" description="Helical" evidence="10">
    <location>
        <begin position="58"/>
        <end position="76"/>
    </location>
</feature>
<evidence type="ECO:0000256" key="5">
    <source>
        <dbReference type="ARBA" id="ARBA00022692"/>
    </source>
</evidence>
<feature type="transmembrane region" description="Helical" evidence="10">
    <location>
        <begin position="160"/>
        <end position="179"/>
    </location>
</feature>
<dbReference type="Proteomes" id="UP000887575">
    <property type="component" value="Unassembled WGS sequence"/>
</dbReference>
<reference evidence="12" key="1">
    <citation type="submission" date="2024-02" db="UniProtKB">
        <authorList>
            <consortium name="WormBaseParasite"/>
        </authorList>
    </citation>
    <scope>IDENTIFICATION</scope>
</reference>
<evidence type="ECO:0000256" key="1">
    <source>
        <dbReference type="ARBA" id="ARBA00002838"/>
    </source>
</evidence>
<dbReference type="PANTHER" id="PTHR13399:SF2">
    <property type="entry name" value="TRANSLOCON-ASSOCIATED PROTEIN SUBUNIT GAMMA"/>
    <property type="match status" value="1"/>
</dbReference>
<keyword evidence="7 10" id="KW-1133">Transmembrane helix</keyword>
<keyword evidence="5 10" id="KW-0812">Transmembrane</keyword>
<sequence>MSKATTKFSKEEEILLNSFSADVSAQGSALFLVNSFVTAVAPVYLFYGVHQLEVSDGWIVWTVAVLAATYLLTWASKNQKHQLKHKLVQKRTQAVEREINKKYADDKKISRKEKEERALFRRNEVADSESTWLSIFFNNVLFISLLLVLSFFFFANFNPLFNSFFSIVGAAGVVAFISTSKN</sequence>
<dbReference type="Pfam" id="PF07074">
    <property type="entry name" value="TRAP-gamma"/>
    <property type="match status" value="1"/>
</dbReference>
<dbReference type="PANTHER" id="PTHR13399">
    <property type="entry name" value="TRANSLOCON-ASSOCIATED PROTEIN TRAP , GAMMA SUBUNIT"/>
    <property type="match status" value="1"/>
</dbReference>
<dbReference type="WBParaSite" id="MBELARI_LOCUS19384">
    <property type="protein sequence ID" value="MBELARI_LOCUS19384"/>
    <property type="gene ID" value="MBELARI_LOCUS19384"/>
</dbReference>
<evidence type="ECO:0000256" key="3">
    <source>
        <dbReference type="ARBA" id="ARBA00007990"/>
    </source>
</evidence>
<keyword evidence="8 10" id="KW-0472">Membrane</keyword>
<keyword evidence="6" id="KW-0256">Endoplasmic reticulum</keyword>
<evidence type="ECO:0000313" key="11">
    <source>
        <dbReference type="Proteomes" id="UP000887575"/>
    </source>
</evidence>
<comment type="subcellular location">
    <subcellularLocation>
        <location evidence="2">Endoplasmic reticulum membrane</location>
        <topology evidence="2">Multi-pass membrane protein</topology>
    </subcellularLocation>
</comment>
<evidence type="ECO:0000256" key="2">
    <source>
        <dbReference type="ARBA" id="ARBA00004477"/>
    </source>
</evidence>
<protein>
    <recommendedName>
        <fullName evidence="4">Translocon-associated protein subunit gamma</fullName>
    </recommendedName>
    <alternativeName>
        <fullName evidence="9">Signal sequence receptor subunit gamma</fullName>
    </alternativeName>
</protein>
<dbReference type="GO" id="GO:0005789">
    <property type="term" value="C:endoplasmic reticulum membrane"/>
    <property type="evidence" value="ECO:0007669"/>
    <property type="project" value="UniProtKB-SubCell"/>
</dbReference>
<keyword evidence="11" id="KW-1185">Reference proteome</keyword>
<evidence type="ECO:0000256" key="4">
    <source>
        <dbReference type="ARBA" id="ARBA00022231"/>
    </source>
</evidence>
<evidence type="ECO:0000256" key="10">
    <source>
        <dbReference type="SAM" id="Phobius"/>
    </source>
</evidence>
<evidence type="ECO:0000256" key="7">
    <source>
        <dbReference type="ARBA" id="ARBA00022989"/>
    </source>
</evidence>
<organism evidence="11 12">
    <name type="scientific">Mesorhabditis belari</name>
    <dbReference type="NCBI Taxonomy" id="2138241"/>
    <lineage>
        <taxon>Eukaryota</taxon>
        <taxon>Metazoa</taxon>
        <taxon>Ecdysozoa</taxon>
        <taxon>Nematoda</taxon>
        <taxon>Chromadorea</taxon>
        <taxon>Rhabditida</taxon>
        <taxon>Rhabditina</taxon>
        <taxon>Rhabditomorpha</taxon>
        <taxon>Rhabditoidea</taxon>
        <taxon>Rhabditidae</taxon>
        <taxon>Mesorhabditinae</taxon>
        <taxon>Mesorhabditis</taxon>
    </lineage>
</organism>
<dbReference type="InterPro" id="IPR009779">
    <property type="entry name" value="SSR3"/>
</dbReference>
<evidence type="ECO:0000256" key="6">
    <source>
        <dbReference type="ARBA" id="ARBA00022824"/>
    </source>
</evidence>
<accession>A0AAF3EZ04</accession>
<proteinExistence type="inferred from homology"/>
<comment type="function">
    <text evidence="1">TRAP proteins are part of a complex whose function is to bind calcium to the ER membrane and thereby regulate the retention of ER resident proteins.</text>
</comment>
<dbReference type="AlphaFoldDB" id="A0AAF3EZ04"/>
<name>A0AAF3EZ04_9BILA</name>
<evidence type="ECO:0000256" key="8">
    <source>
        <dbReference type="ARBA" id="ARBA00023136"/>
    </source>
</evidence>
<comment type="similarity">
    <text evidence="3">Belongs to the TRAP-gamma family.</text>
</comment>
<evidence type="ECO:0000313" key="12">
    <source>
        <dbReference type="WBParaSite" id="MBELARI_LOCUS19384"/>
    </source>
</evidence>